<organism evidence="4 5">
    <name type="scientific">Avrilella dinanensis</name>
    <dbReference type="NCBI Taxonomy" id="2008672"/>
    <lineage>
        <taxon>Bacteria</taxon>
        <taxon>Pseudomonadati</taxon>
        <taxon>Bacteroidota</taxon>
        <taxon>Flavobacteriia</taxon>
        <taxon>Flavobacteriales</taxon>
        <taxon>Flavobacteriaceae</taxon>
        <taxon>Avrilella</taxon>
    </lineage>
</organism>
<dbReference type="InterPro" id="IPR010994">
    <property type="entry name" value="RuvA_2-like"/>
</dbReference>
<evidence type="ECO:0000313" key="5">
    <source>
        <dbReference type="Proteomes" id="UP000231960"/>
    </source>
</evidence>
<accession>A0A2M9R5V4</accession>
<dbReference type="InterPro" id="IPR057666">
    <property type="entry name" value="DrpA_SLOG"/>
</dbReference>
<name>A0A2M9R5V4_9FLAO</name>
<dbReference type="Proteomes" id="UP000231960">
    <property type="component" value="Unassembled WGS sequence"/>
</dbReference>
<protein>
    <submittedName>
        <fullName evidence="4">DNA-protecting protein DprA</fullName>
    </submittedName>
</protein>
<dbReference type="PANTHER" id="PTHR43022">
    <property type="entry name" value="PROTEIN SMF"/>
    <property type="match status" value="1"/>
</dbReference>
<comment type="similarity">
    <text evidence="1">Belongs to the DprA/Smf family.</text>
</comment>
<proteinExistence type="inferred from homology"/>
<dbReference type="RefSeq" id="WP_100677784.1">
    <property type="nucleotide sequence ID" value="NZ_NIPO01000001.1"/>
</dbReference>
<dbReference type="Pfam" id="PF14520">
    <property type="entry name" value="HHH_5"/>
    <property type="match status" value="1"/>
</dbReference>
<dbReference type="Pfam" id="PF02481">
    <property type="entry name" value="DNA_processg_A"/>
    <property type="match status" value="1"/>
</dbReference>
<sequence length="368" mass="41575">MKKEELYYLMALSRIDRVGSVIAKKLLRHFDSPQKIFEVNAKELKSVEGISDVLVKKIKSFNRFDLVENELKFTKNNQIEILTIFDDNYPYLLKQCVDAPLFLFYKGIDFSVYKNMLSVVGTRNITQNGISFIKETIKNIQSYEPTIVSGYAFGADIHAHLAAVDNDLKTIAVLGHGLQQTYPAMHKKYNQKIIENGGFLTEFWSSDAVNKENFVRRNRIVAGLSAGTVVVESAVRGGSLSTARLANDYNREVMAVPGRITDPYSAGCNHLIKTNQAHLITSHEDIVQLMGWINPANSKPKAVQPQLFVELSDEEQIIADYLGKKEKELLDVISIDTGIPVHQLMVLLFNLEMKGLVKPLQGKYYQWI</sequence>
<dbReference type="InterPro" id="IPR036388">
    <property type="entry name" value="WH-like_DNA-bd_sf"/>
</dbReference>
<feature type="domain" description="Smf/DprA SLOG" evidence="2">
    <location>
        <begin position="81"/>
        <end position="289"/>
    </location>
</feature>
<gene>
    <name evidence="4" type="primary">dprA</name>
    <name evidence="4" type="ORF">CDL10_06545</name>
</gene>
<dbReference type="GO" id="GO:0009294">
    <property type="term" value="P:DNA-mediated transformation"/>
    <property type="evidence" value="ECO:0007669"/>
    <property type="project" value="InterPro"/>
</dbReference>
<comment type="caution">
    <text evidence="4">The sequence shown here is derived from an EMBL/GenBank/DDBJ whole genome shotgun (WGS) entry which is preliminary data.</text>
</comment>
<dbReference type="Pfam" id="PF17782">
    <property type="entry name" value="WHD_DprA"/>
    <property type="match status" value="1"/>
</dbReference>
<dbReference type="NCBIfam" id="TIGR00732">
    <property type="entry name" value="dprA"/>
    <property type="match status" value="1"/>
</dbReference>
<dbReference type="SUPFAM" id="SSF47781">
    <property type="entry name" value="RuvA domain 2-like"/>
    <property type="match status" value="1"/>
</dbReference>
<evidence type="ECO:0000256" key="1">
    <source>
        <dbReference type="ARBA" id="ARBA00006525"/>
    </source>
</evidence>
<dbReference type="OrthoDB" id="9785707at2"/>
<evidence type="ECO:0000313" key="4">
    <source>
        <dbReference type="EMBL" id="PJR04221.1"/>
    </source>
</evidence>
<evidence type="ECO:0000259" key="3">
    <source>
        <dbReference type="Pfam" id="PF17782"/>
    </source>
</evidence>
<dbReference type="AlphaFoldDB" id="A0A2M9R5V4"/>
<evidence type="ECO:0000259" key="2">
    <source>
        <dbReference type="Pfam" id="PF02481"/>
    </source>
</evidence>
<dbReference type="Gene3D" id="1.10.10.10">
    <property type="entry name" value="Winged helix-like DNA-binding domain superfamily/Winged helix DNA-binding domain"/>
    <property type="match status" value="1"/>
</dbReference>
<keyword evidence="5" id="KW-1185">Reference proteome</keyword>
<dbReference type="PANTHER" id="PTHR43022:SF1">
    <property type="entry name" value="PROTEIN SMF"/>
    <property type="match status" value="1"/>
</dbReference>
<reference evidence="4 5" key="1">
    <citation type="submission" date="2017-06" db="EMBL/GenBank/DDBJ databases">
        <title>Description of Avrilella dinanensis gen. nov. sp. nov.</title>
        <authorList>
            <person name="Leyer C."/>
            <person name="Sassi M."/>
            <person name="Minet J."/>
            <person name="Kayal S."/>
            <person name="Cattoir V."/>
        </authorList>
    </citation>
    <scope>NUCLEOTIDE SEQUENCE [LARGE SCALE GENOMIC DNA]</scope>
    <source>
        <strain evidence="4 5">UR159</strain>
    </source>
</reference>
<dbReference type="Gene3D" id="3.40.50.450">
    <property type="match status" value="1"/>
</dbReference>
<feature type="domain" description="DprA winged helix" evidence="3">
    <location>
        <begin position="310"/>
        <end position="363"/>
    </location>
</feature>
<dbReference type="InterPro" id="IPR003488">
    <property type="entry name" value="DprA"/>
</dbReference>
<dbReference type="InterPro" id="IPR041614">
    <property type="entry name" value="DprA_WH"/>
</dbReference>
<dbReference type="EMBL" id="NIPO01000001">
    <property type="protein sequence ID" value="PJR04221.1"/>
    <property type="molecule type" value="Genomic_DNA"/>
</dbReference>
<dbReference type="SUPFAM" id="SSF102405">
    <property type="entry name" value="MCP/YpsA-like"/>
    <property type="match status" value="1"/>
</dbReference>